<evidence type="ECO:0000259" key="6">
    <source>
        <dbReference type="Pfam" id="PF00441"/>
    </source>
</evidence>
<keyword evidence="3" id="KW-0285">Flavoprotein</keyword>
<keyword evidence="4" id="KW-0274">FAD</keyword>
<dbReference type="Pfam" id="PF02771">
    <property type="entry name" value="Acyl-CoA_dh_N"/>
    <property type="match status" value="1"/>
</dbReference>
<feature type="domain" description="Acyl-CoA dehydrogenase/oxidase C-terminal" evidence="6">
    <location>
        <begin position="228"/>
        <end position="373"/>
    </location>
</feature>
<dbReference type="InterPro" id="IPR036250">
    <property type="entry name" value="AcylCo_DH-like_C"/>
</dbReference>
<dbReference type="Gene3D" id="2.40.110.10">
    <property type="entry name" value="Butyryl-CoA Dehydrogenase, subunit A, domain 2"/>
    <property type="match status" value="1"/>
</dbReference>
<dbReference type="GO" id="GO:0050660">
    <property type="term" value="F:flavin adenine dinucleotide binding"/>
    <property type="evidence" value="ECO:0007669"/>
    <property type="project" value="InterPro"/>
</dbReference>
<dbReference type="InterPro" id="IPR006091">
    <property type="entry name" value="Acyl-CoA_Oxase/DH_mid-dom"/>
</dbReference>
<evidence type="ECO:0000256" key="1">
    <source>
        <dbReference type="ARBA" id="ARBA00001974"/>
    </source>
</evidence>
<proteinExistence type="inferred from homology"/>
<dbReference type="SUPFAM" id="SSF56645">
    <property type="entry name" value="Acyl-CoA dehydrogenase NM domain-like"/>
    <property type="match status" value="1"/>
</dbReference>
<dbReference type="InterPro" id="IPR009100">
    <property type="entry name" value="AcylCoA_DH/oxidase_NM_dom_sf"/>
</dbReference>
<evidence type="ECO:0000256" key="2">
    <source>
        <dbReference type="ARBA" id="ARBA00009347"/>
    </source>
</evidence>
<dbReference type="InterPro" id="IPR009075">
    <property type="entry name" value="AcylCo_DH/oxidase_C"/>
</dbReference>
<dbReference type="Gene3D" id="1.10.540.10">
    <property type="entry name" value="Acyl-CoA dehydrogenase/oxidase, N-terminal domain"/>
    <property type="match status" value="1"/>
</dbReference>
<evidence type="ECO:0000256" key="4">
    <source>
        <dbReference type="ARBA" id="ARBA00022827"/>
    </source>
</evidence>
<reference evidence="9 10" key="1">
    <citation type="submission" date="2014-05" db="EMBL/GenBank/DDBJ databases">
        <authorList>
            <person name="Bishop-Lilly K.A."/>
            <person name="Broomall S.M."/>
            <person name="Chain P.S."/>
            <person name="Chertkov O."/>
            <person name="Coyne S.R."/>
            <person name="Daligault H.E."/>
            <person name="Davenport K.W."/>
            <person name="Erkkila T."/>
            <person name="Frey K.G."/>
            <person name="Gibbons H.S."/>
            <person name="Gu W."/>
            <person name="Jaissle J."/>
            <person name="Johnson S.L."/>
            <person name="Koroleva G.I."/>
            <person name="Ladner J.T."/>
            <person name="Lo C.-C."/>
            <person name="Minogue T.D."/>
            <person name="Munk C."/>
            <person name="Palacios G.F."/>
            <person name="Redden C.L."/>
            <person name="Rosenzweig C.N."/>
            <person name="Scholz M.B."/>
            <person name="Teshima H."/>
            <person name="Xu Y."/>
        </authorList>
    </citation>
    <scope>NUCLEOTIDE SEQUENCE [LARGE SCALE GENOMIC DNA]</scope>
    <source>
        <strain evidence="9 10">DDS 22E-1</strain>
    </source>
</reference>
<protein>
    <submittedName>
        <fullName evidence="9">Cyclohexanecarboxyl-CoA dehydrogenase</fullName>
    </submittedName>
</protein>
<dbReference type="GO" id="GO:0003995">
    <property type="term" value="F:acyl-CoA dehydrogenase activity"/>
    <property type="evidence" value="ECO:0007669"/>
    <property type="project" value="InterPro"/>
</dbReference>
<dbReference type="FunFam" id="2.40.110.10:FF:000002">
    <property type="entry name" value="Acyl-CoA dehydrogenase fadE12"/>
    <property type="match status" value="1"/>
</dbReference>
<organism evidence="9 10">
    <name type="scientific">Burkholderia cenocepacia</name>
    <dbReference type="NCBI Taxonomy" id="95486"/>
    <lineage>
        <taxon>Bacteria</taxon>
        <taxon>Pseudomonadati</taxon>
        <taxon>Pseudomonadota</taxon>
        <taxon>Betaproteobacteria</taxon>
        <taxon>Burkholderiales</taxon>
        <taxon>Burkholderiaceae</taxon>
        <taxon>Burkholderia</taxon>
        <taxon>Burkholderia cepacia complex</taxon>
    </lineage>
</organism>
<feature type="domain" description="Acyl-CoA dehydrogenase/oxidase N-terminal" evidence="8">
    <location>
        <begin position="7"/>
        <end position="117"/>
    </location>
</feature>
<dbReference type="InterPro" id="IPR006089">
    <property type="entry name" value="Acyl-CoA_DH_CS"/>
</dbReference>
<evidence type="ECO:0000313" key="9">
    <source>
        <dbReference type="EMBL" id="AIO30690.1"/>
    </source>
</evidence>
<dbReference type="InterPro" id="IPR037069">
    <property type="entry name" value="AcylCoA_DH/ox_N_sf"/>
</dbReference>
<dbReference type="InterPro" id="IPR017620">
    <property type="entry name" value="Cyc-hxne_CoA_dehydrogenase"/>
</dbReference>
<comment type="cofactor">
    <cofactor evidence="1">
        <name>FAD</name>
        <dbReference type="ChEBI" id="CHEBI:57692"/>
    </cofactor>
</comment>
<evidence type="ECO:0000256" key="3">
    <source>
        <dbReference type="ARBA" id="ARBA00022630"/>
    </source>
</evidence>
<name>A0AAN0RMY3_9BURK</name>
<dbReference type="KEGG" id="bcen:DM39_6477"/>
<accession>A0AAN0RMY3</accession>
<keyword evidence="10" id="KW-1185">Reference proteome</keyword>
<dbReference type="Pfam" id="PF02770">
    <property type="entry name" value="Acyl-CoA_dh_M"/>
    <property type="match status" value="1"/>
</dbReference>
<dbReference type="EMBL" id="CP007782">
    <property type="protein sequence ID" value="AIO30690.1"/>
    <property type="molecule type" value="Genomic_DNA"/>
</dbReference>
<comment type="similarity">
    <text evidence="2">Belongs to the acyl-CoA dehydrogenase family.</text>
</comment>
<dbReference type="NCBIfam" id="TIGR03207">
    <property type="entry name" value="cyc_hxne_CoA_dh"/>
    <property type="match status" value="1"/>
</dbReference>
<evidence type="ECO:0000256" key="5">
    <source>
        <dbReference type="ARBA" id="ARBA00023002"/>
    </source>
</evidence>
<evidence type="ECO:0000313" key="10">
    <source>
        <dbReference type="Proteomes" id="UP000029413"/>
    </source>
</evidence>
<keyword evidence="5" id="KW-0560">Oxidoreductase</keyword>
<dbReference type="PROSITE" id="PS00072">
    <property type="entry name" value="ACYL_COA_DH_1"/>
    <property type="match status" value="1"/>
</dbReference>
<evidence type="ECO:0000259" key="8">
    <source>
        <dbReference type="Pfam" id="PF02771"/>
    </source>
</evidence>
<dbReference type="SUPFAM" id="SSF47203">
    <property type="entry name" value="Acyl-CoA dehydrogenase C-terminal domain-like"/>
    <property type="match status" value="1"/>
</dbReference>
<gene>
    <name evidence="9" type="primary">aliB</name>
    <name evidence="9" type="ORF">DM39_6477</name>
</gene>
<evidence type="ECO:0000259" key="7">
    <source>
        <dbReference type="Pfam" id="PF02770"/>
    </source>
</evidence>
<dbReference type="Proteomes" id="UP000029413">
    <property type="component" value="Chromosome 3"/>
</dbReference>
<dbReference type="PANTHER" id="PTHR43884:SF37">
    <property type="entry name" value="ACYL-COA DEHYDROGENASE"/>
    <property type="match status" value="1"/>
</dbReference>
<dbReference type="Pfam" id="PF00441">
    <property type="entry name" value="Acyl-CoA_dh_1"/>
    <property type="match status" value="1"/>
</dbReference>
<sequence>MNPYLDEDLTALSEHARRFAQGSVAPGFLERDRTRVLDRAIMREMGRMGFIAPELPEQYGGQGLGCLAAGVIHEEIARADLSLSYINLLASLNGQILSQHARPEIAGPWLERLVQGDALLAIALTEPRGGSDAASLRLRMERVGDEYVLNGEKTSISAADQADAAVVFARTGTIEMGARGVSAMLVPMDLPGITRNRFDCHGQRAIGRGSIFFDNVRVPADHLLGDEGKGFVQVMQGFDFSRALIGLQVLAVATVSLEETWEYVAQREAFGKPLSAFQGVSHPLAEYETQVAAARLLCLQTLWLKDRNLPHTAEAAMCKWWGPKLAYDVIHQCLLSFGHGGYDHGPMEQRLRDVLGFQIGDGTAQIMKTIIARTHAGRDAVPA</sequence>
<dbReference type="InterPro" id="IPR013786">
    <property type="entry name" value="AcylCoA_DH/ox_N"/>
</dbReference>
<dbReference type="AlphaFoldDB" id="A0AAN0RMY3"/>
<feature type="domain" description="Acyl-CoA oxidase/dehydrogenase middle" evidence="7">
    <location>
        <begin position="121"/>
        <end position="216"/>
    </location>
</feature>
<dbReference type="InterPro" id="IPR046373">
    <property type="entry name" value="Acyl-CoA_Oxase/DH_mid-dom_sf"/>
</dbReference>
<dbReference type="PANTHER" id="PTHR43884">
    <property type="entry name" value="ACYL-COA DEHYDROGENASE"/>
    <property type="match status" value="1"/>
</dbReference>
<dbReference type="Gene3D" id="1.20.140.10">
    <property type="entry name" value="Butyryl-CoA Dehydrogenase, subunit A, domain 3"/>
    <property type="match status" value="1"/>
</dbReference>